<evidence type="ECO:0000313" key="2">
    <source>
        <dbReference type="Proteomes" id="UP000265618"/>
    </source>
</evidence>
<dbReference type="AlphaFoldDB" id="A0A391PEG6"/>
<evidence type="ECO:0000313" key="1">
    <source>
        <dbReference type="EMBL" id="GCA65212.1"/>
    </source>
</evidence>
<evidence type="ECO:0008006" key="3">
    <source>
        <dbReference type="Google" id="ProtNLM"/>
    </source>
</evidence>
<dbReference type="Proteomes" id="UP000265618">
    <property type="component" value="Unassembled WGS sequence"/>
</dbReference>
<keyword evidence="2" id="KW-1185">Reference proteome</keyword>
<organism evidence="1 2">
    <name type="scientific">Kipferlia bialata</name>
    <dbReference type="NCBI Taxonomy" id="797122"/>
    <lineage>
        <taxon>Eukaryota</taxon>
        <taxon>Metamonada</taxon>
        <taxon>Carpediemonas-like organisms</taxon>
        <taxon>Kipferlia</taxon>
    </lineage>
</organism>
<feature type="non-terminal residue" evidence="1">
    <location>
        <position position="1"/>
    </location>
</feature>
<accession>A0A391PEG6</accession>
<name>A0A391PEG6_9EUKA</name>
<sequence>MSLSCIQGSQLVVHTPSPSTPPVQGVFTSLAEPIQRALSTLGHTTPHPIQTLVIPHLIN</sequence>
<proteinExistence type="predicted"/>
<comment type="caution">
    <text evidence="1">The sequence shown here is derived from an EMBL/GenBank/DDBJ whole genome shotgun (WGS) entry which is preliminary data.</text>
</comment>
<dbReference type="EMBL" id="BDIP01010229">
    <property type="protein sequence ID" value="GCA65212.1"/>
    <property type="molecule type" value="Genomic_DNA"/>
</dbReference>
<protein>
    <recommendedName>
        <fullName evidence="3">DEAD-box RNA helicase Q domain-containing protein</fullName>
    </recommendedName>
</protein>
<gene>
    <name evidence="1" type="ORF">KIPB_016569</name>
</gene>
<reference evidence="1 2" key="1">
    <citation type="journal article" date="2018" name="PLoS ONE">
        <title>The draft genome of Kipferlia bialata reveals reductive genome evolution in fornicate parasites.</title>
        <authorList>
            <person name="Tanifuji G."/>
            <person name="Takabayashi S."/>
            <person name="Kume K."/>
            <person name="Takagi M."/>
            <person name="Nakayama T."/>
            <person name="Kamikawa R."/>
            <person name="Inagaki Y."/>
            <person name="Hashimoto T."/>
        </authorList>
    </citation>
    <scope>NUCLEOTIDE SEQUENCE [LARGE SCALE GENOMIC DNA]</scope>
    <source>
        <strain evidence="1">NY0173</strain>
    </source>
</reference>